<dbReference type="CDD" id="cd06262">
    <property type="entry name" value="metallo-hydrolase-like_MBL-fold"/>
    <property type="match status" value="1"/>
</dbReference>
<evidence type="ECO:0000256" key="4">
    <source>
        <dbReference type="ARBA" id="ARBA00022833"/>
    </source>
</evidence>
<dbReference type="Pfam" id="PF00753">
    <property type="entry name" value="Lactamase_B"/>
    <property type="match status" value="1"/>
</dbReference>
<dbReference type="InterPro" id="IPR036866">
    <property type="entry name" value="RibonucZ/Hydroxyglut_hydro"/>
</dbReference>
<keyword evidence="2" id="KW-0479">Metal-binding</keyword>
<dbReference type="Proteomes" id="UP000178797">
    <property type="component" value="Unassembled WGS sequence"/>
</dbReference>
<evidence type="ECO:0000313" key="6">
    <source>
        <dbReference type="EMBL" id="OGL43498.1"/>
    </source>
</evidence>
<comment type="caution">
    <text evidence="6">The sequence shown here is derived from an EMBL/GenBank/DDBJ whole genome shotgun (WGS) entry which is preliminary data.</text>
</comment>
<protein>
    <recommendedName>
        <fullName evidence="5">Metallo-beta-lactamase domain-containing protein</fullName>
    </recommendedName>
</protein>
<evidence type="ECO:0000256" key="2">
    <source>
        <dbReference type="ARBA" id="ARBA00022723"/>
    </source>
</evidence>
<dbReference type="GO" id="GO:0016787">
    <property type="term" value="F:hydrolase activity"/>
    <property type="evidence" value="ECO:0007669"/>
    <property type="project" value="UniProtKB-KW"/>
</dbReference>
<comment type="cofactor">
    <cofactor evidence="1">
        <name>Zn(2+)</name>
        <dbReference type="ChEBI" id="CHEBI:29105"/>
    </cofactor>
</comment>
<evidence type="ECO:0000313" key="7">
    <source>
        <dbReference type="Proteomes" id="UP000178797"/>
    </source>
</evidence>
<dbReference type="PANTHER" id="PTHR46233:SF3">
    <property type="entry name" value="HYDROXYACYLGLUTATHIONE HYDROLASE GLOC"/>
    <property type="match status" value="1"/>
</dbReference>
<dbReference type="InterPro" id="IPR001279">
    <property type="entry name" value="Metallo-B-lactamas"/>
</dbReference>
<organism evidence="6 7">
    <name type="scientific">Candidatus Schekmanbacteria bacterium RBG_16_38_10</name>
    <dbReference type="NCBI Taxonomy" id="1817879"/>
    <lineage>
        <taxon>Bacteria</taxon>
        <taxon>Candidatus Schekmaniibacteriota</taxon>
    </lineage>
</organism>
<evidence type="ECO:0000256" key="3">
    <source>
        <dbReference type="ARBA" id="ARBA00022801"/>
    </source>
</evidence>
<gene>
    <name evidence="6" type="ORF">A2W05_02705</name>
</gene>
<keyword evidence="4" id="KW-0862">Zinc</keyword>
<dbReference type="GO" id="GO:0046872">
    <property type="term" value="F:metal ion binding"/>
    <property type="evidence" value="ECO:0007669"/>
    <property type="project" value="UniProtKB-KW"/>
</dbReference>
<reference evidence="6 7" key="1">
    <citation type="journal article" date="2016" name="Nat. Commun.">
        <title>Thousands of microbial genomes shed light on interconnected biogeochemical processes in an aquifer system.</title>
        <authorList>
            <person name="Anantharaman K."/>
            <person name="Brown C.T."/>
            <person name="Hug L.A."/>
            <person name="Sharon I."/>
            <person name="Castelle C.J."/>
            <person name="Probst A.J."/>
            <person name="Thomas B.C."/>
            <person name="Singh A."/>
            <person name="Wilkins M.J."/>
            <person name="Karaoz U."/>
            <person name="Brodie E.L."/>
            <person name="Williams K.H."/>
            <person name="Hubbard S.S."/>
            <person name="Banfield J.F."/>
        </authorList>
    </citation>
    <scope>NUCLEOTIDE SEQUENCE [LARGE SCALE GENOMIC DNA]</scope>
</reference>
<dbReference type="PANTHER" id="PTHR46233">
    <property type="entry name" value="HYDROXYACYLGLUTATHIONE HYDROLASE GLOC"/>
    <property type="match status" value="1"/>
</dbReference>
<dbReference type="InterPro" id="IPR051453">
    <property type="entry name" value="MBL_Glyoxalase_II"/>
</dbReference>
<dbReference type="EMBL" id="MGDE01000225">
    <property type="protein sequence ID" value="OGL43498.1"/>
    <property type="molecule type" value="Genomic_DNA"/>
</dbReference>
<evidence type="ECO:0000259" key="5">
    <source>
        <dbReference type="SMART" id="SM00849"/>
    </source>
</evidence>
<accession>A0A1F7RQT1</accession>
<dbReference type="Gene3D" id="3.60.15.10">
    <property type="entry name" value="Ribonuclease Z/Hydroxyacylglutathione hydrolase-like"/>
    <property type="match status" value="1"/>
</dbReference>
<dbReference type="AlphaFoldDB" id="A0A1F7RQT1"/>
<evidence type="ECO:0000256" key="1">
    <source>
        <dbReference type="ARBA" id="ARBA00001947"/>
    </source>
</evidence>
<sequence length="225" mass="24815">MGRRRRVERRKITVDYLTVGPFSENCYILGTESNDAIIIDAGDEVHQIIEFIKKKKLKPLAIFSTHAHIDHVDAVGNLKNHFKIPFYLHKGDLVILKSIKQQAAAVGLECNSAPVVDKFLEDSETIALGEFKIKVLHTPGHTPGGSCFLIEDMLFSGDTLFAGSVGRTDFPGGSYDALIVSIQKKILPLGDDIKVFPGHGSSTTIGEERRNNPFIVDADRFRGLV</sequence>
<keyword evidence="3" id="KW-0378">Hydrolase</keyword>
<feature type="domain" description="Metallo-beta-lactamase" evidence="5">
    <location>
        <begin position="23"/>
        <end position="199"/>
    </location>
</feature>
<dbReference type="SUPFAM" id="SSF56281">
    <property type="entry name" value="Metallo-hydrolase/oxidoreductase"/>
    <property type="match status" value="1"/>
</dbReference>
<proteinExistence type="predicted"/>
<dbReference type="SMART" id="SM00849">
    <property type="entry name" value="Lactamase_B"/>
    <property type="match status" value="1"/>
</dbReference>
<name>A0A1F7RQT1_9BACT</name>